<feature type="compositionally biased region" description="Polar residues" evidence="1">
    <location>
        <begin position="266"/>
        <end position="278"/>
    </location>
</feature>
<sequence>MTAWNDATKYFRIIALSFFVYDWVSTLPAEIRLYRKQRSFFQPSMACILFVLVRYLGLAALLLNFSGFFSHAFHEDSTACEHFFRLMIITQCFASWASHAVFVVRTIAISNKDKVTTIGLVVLAVITSGLEIFSQLFSFFKFKTGSSGNCLIQFSDDRNISWLYYLVSCIFDFVIIFMSYRRLAQKRTQAQGSYEFNDILWNSSLLYFCLTTFFNILNLAFWAGYHNSNATVLGPMGIVITSMMSARVILDVHDYANRRGSSFRTTDLQSAEKSTTPITRAVSFRTSIPPPTVPPKEFPPAMHAHSNEIQVERYRAAPWEEKWAQQGSTQKEEV</sequence>
<evidence type="ECO:0000313" key="5">
    <source>
        <dbReference type="Proteomes" id="UP001385951"/>
    </source>
</evidence>
<dbReference type="InterPro" id="IPR045340">
    <property type="entry name" value="DUF6533"/>
</dbReference>
<proteinExistence type="predicted"/>
<organism evidence="4 5">
    <name type="scientific">Cerrena zonata</name>
    <dbReference type="NCBI Taxonomy" id="2478898"/>
    <lineage>
        <taxon>Eukaryota</taxon>
        <taxon>Fungi</taxon>
        <taxon>Dikarya</taxon>
        <taxon>Basidiomycota</taxon>
        <taxon>Agaricomycotina</taxon>
        <taxon>Agaricomycetes</taxon>
        <taxon>Polyporales</taxon>
        <taxon>Cerrenaceae</taxon>
        <taxon>Cerrena</taxon>
    </lineage>
</organism>
<keyword evidence="2" id="KW-1133">Transmembrane helix</keyword>
<feature type="transmembrane region" description="Helical" evidence="2">
    <location>
        <begin position="230"/>
        <end position="250"/>
    </location>
</feature>
<accession>A0AAW0GXP5</accession>
<dbReference type="EMBL" id="JASBNA010000002">
    <property type="protein sequence ID" value="KAK7694479.1"/>
    <property type="molecule type" value="Genomic_DNA"/>
</dbReference>
<feature type="domain" description="DUF6533" evidence="3">
    <location>
        <begin position="10"/>
        <end position="59"/>
    </location>
</feature>
<dbReference type="Pfam" id="PF20151">
    <property type="entry name" value="DUF6533"/>
    <property type="match status" value="1"/>
</dbReference>
<evidence type="ECO:0000313" key="4">
    <source>
        <dbReference type="EMBL" id="KAK7694479.1"/>
    </source>
</evidence>
<feature type="transmembrane region" description="Helical" evidence="2">
    <location>
        <begin position="83"/>
        <end position="104"/>
    </location>
</feature>
<dbReference type="AlphaFoldDB" id="A0AAW0GXP5"/>
<feature type="transmembrane region" description="Helical" evidence="2">
    <location>
        <begin position="12"/>
        <end position="31"/>
    </location>
</feature>
<keyword evidence="2" id="KW-0472">Membrane</keyword>
<evidence type="ECO:0000259" key="3">
    <source>
        <dbReference type="Pfam" id="PF20151"/>
    </source>
</evidence>
<reference evidence="4 5" key="1">
    <citation type="submission" date="2022-09" db="EMBL/GenBank/DDBJ databases">
        <authorList>
            <person name="Palmer J.M."/>
        </authorList>
    </citation>
    <scope>NUCLEOTIDE SEQUENCE [LARGE SCALE GENOMIC DNA]</scope>
    <source>
        <strain evidence="4 5">DSM 7382</strain>
    </source>
</reference>
<feature type="transmembrane region" description="Helical" evidence="2">
    <location>
        <begin position="116"/>
        <end position="140"/>
    </location>
</feature>
<feature type="transmembrane region" description="Helical" evidence="2">
    <location>
        <begin position="199"/>
        <end position="224"/>
    </location>
</feature>
<evidence type="ECO:0000256" key="2">
    <source>
        <dbReference type="SAM" id="Phobius"/>
    </source>
</evidence>
<gene>
    <name evidence="4" type="ORF">QCA50_001665</name>
</gene>
<evidence type="ECO:0000256" key="1">
    <source>
        <dbReference type="SAM" id="MobiDB-lite"/>
    </source>
</evidence>
<name>A0AAW0GXP5_9APHY</name>
<keyword evidence="2" id="KW-0812">Transmembrane</keyword>
<keyword evidence="5" id="KW-1185">Reference proteome</keyword>
<dbReference type="Proteomes" id="UP001385951">
    <property type="component" value="Unassembled WGS sequence"/>
</dbReference>
<comment type="caution">
    <text evidence="4">The sequence shown here is derived from an EMBL/GenBank/DDBJ whole genome shotgun (WGS) entry which is preliminary data.</text>
</comment>
<feature type="compositionally biased region" description="Pro residues" evidence="1">
    <location>
        <begin position="288"/>
        <end position="298"/>
    </location>
</feature>
<feature type="transmembrane region" description="Helical" evidence="2">
    <location>
        <begin position="160"/>
        <end position="178"/>
    </location>
</feature>
<feature type="transmembrane region" description="Helical" evidence="2">
    <location>
        <begin position="43"/>
        <end position="63"/>
    </location>
</feature>
<protein>
    <recommendedName>
        <fullName evidence="3">DUF6533 domain-containing protein</fullName>
    </recommendedName>
</protein>
<feature type="region of interest" description="Disordered" evidence="1">
    <location>
        <begin position="266"/>
        <end position="302"/>
    </location>
</feature>